<keyword evidence="2" id="KW-1015">Disulfide bond</keyword>
<keyword evidence="4" id="KW-0732">Signal</keyword>
<dbReference type="InterPro" id="IPR033116">
    <property type="entry name" value="TRYPSIN_SER"/>
</dbReference>
<dbReference type="InterPro" id="IPR001314">
    <property type="entry name" value="Peptidase_S1A"/>
</dbReference>
<dbReference type="Pfam" id="PF00089">
    <property type="entry name" value="Trypsin"/>
    <property type="match status" value="1"/>
</dbReference>
<name>W7J9G9_9PSEU</name>
<dbReference type="eggNOG" id="COG5640">
    <property type="taxonomic scope" value="Bacteria"/>
</dbReference>
<evidence type="ECO:0000256" key="3">
    <source>
        <dbReference type="RuleBase" id="RU363034"/>
    </source>
</evidence>
<dbReference type="InterPro" id="IPR018114">
    <property type="entry name" value="TRYPSIN_HIS"/>
</dbReference>
<evidence type="ECO:0000313" key="6">
    <source>
        <dbReference type="EMBL" id="EWC62649.1"/>
    </source>
</evidence>
<reference evidence="6 7" key="1">
    <citation type="journal article" date="2014" name="Genome Announc.">
        <title>Draft Genome Sequence of the Antitrypanosomally Active Sponge-Associated Bacterium Actinokineospora sp. Strain EG49.</title>
        <authorList>
            <person name="Harjes J."/>
            <person name="Ryu T."/>
            <person name="Abdelmohsen U.R."/>
            <person name="Moitinho-Silva L."/>
            <person name="Horn H."/>
            <person name="Ravasi T."/>
            <person name="Hentschel U."/>
        </authorList>
    </citation>
    <scope>NUCLEOTIDE SEQUENCE [LARGE SCALE GENOMIC DNA]</scope>
    <source>
        <strain evidence="6 7">EG49</strain>
    </source>
</reference>
<dbReference type="GO" id="GO:0006508">
    <property type="term" value="P:proteolysis"/>
    <property type="evidence" value="ECO:0007669"/>
    <property type="project" value="UniProtKB-KW"/>
</dbReference>
<evidence type="ECO:0000256" key="4">
    <source>
        <dbReference type="SAM" id="SignalP"/>
    </source>
</evidence>
<dbReference type="InterPro" id="IPR009003">
    <property type="entry name" value="Peptidase_S1_PA"/>
</dbReference>
<dbReference type="InterPro" id="IPR050430">
    <property type="entry name" value="Peptidase_S1"/>
</dbReference>
<feature type="domain" description="Peptidase S1" evidence="5">
    <location>
        <begin position="30"/>
        <end position="250"/>
    </location>
</feature>
<keyword evidence="3" id="KW-0720">Serine protease</keyword>
<gene>
    <name evidence="6" type="ORF">UO65_2001</name>
</gene>
<evidence type="ECO:0000259" key="5">
    <source>
        <dbReference type="PROSITE" id="PS50240"/>
    </source>
</evidence>
<dbReference type="SUPFAM" id="SSF50494">
    <property type="entry name" value="Trypsin-like serine proteases"/>
    <property type="match status" value="1"/>
</dbReference>
<comment type="similarity">
    <text evidence="1">Belongs to the peptidase S1 family.</text>
</comment>
<feature type="chain" id="PRO_5004896425" evidence="4">
    <location>
        <begin position="27"/>
        <end position="250"/>
    </location>
</feature>
<keyword evidence="3" id="KW-0378">Hydrolase</keyword>
<proteinExistence type="inferred from homology"/>
<dbReference type="STRING" id="909613.UO65_2001"/>
<keyword evidence="3 6" id="KW-0645">Protease</keyword>
<dbReference type="SMART" id="SM00020">
    <property type="entry name" value="Tryp_SPc"/>
    <property type="match status" value="1"/>
</dbReference>
<dbReference type="PANTHER" id="PTHR24276:SF98">
    <property type="entry name" value="FI18310P1-RELATED"/>
    <property type="match status" value="1"/>
</dbReference>
<dbReference type="InterPro" id="IPR043504">
    <property type="entry name" value="Peptidase_S1_PA_chymotrypsin"/>
</dbReference>
<dbReference type="PATRIC" id="fig|909613.9.peg.2017"/>
<accession>W7J9G9</accession>
<dbReference type="PROSITE" id="PS50240">
    <property type="entry name" value="TRYPSIN_DOM"/>
    <property type="match status" value="1"/>
</dbReference>
<evidence type="ECO:0000256" key="1">
    <source>
        <dbReference type="ARBA" id="ARBA00007664"/>
    </source>
</evidence>
<dbReference type="AlphaFoldDB" id="W7J9G9"/>
<dbReference type="PROSITE" id="PS00134">
    <property type="entry name" value="TRYPSIN_HIS"/>
    <property type="match status" value="1"/>
</dbReference>
<organism evidence="6 7">
    <name type="scientific">Actinokineospora spheciospongiae</name>
    <dbReference type="NCBI Taxonomy" id="909613"/>
    <lineage>
        <taxon>Bacteria</taxon>
        <taxon>Bacillati</taxon>
        <taxon>Actinomycetota</taxon>
        <taxon>Actinomycetes</taxon>
        <taxon>Pseudonocardiales</taxon>
        <taxon>Pseudonocardiaceae</taxon>
        <taxon>Actinokineospora</taxon>
    </lineage>
</organism>
<dbReference type="EMBL" id="AYXG01000074">
    <property type="protein sequence ID" value="EWC62649.1"/>
    <property type="molecule type" value="Genomic_DNA"/>
</dbReference>
<dbReference type="InterPro" id="IPR001254">
    <property type="entry name" value="Trypsin_dom"/>
</dbReference>
<dbReference type="PANTHER" id="PTHR24276">
    <property type="entry name" value="POLYSERASE-RELATED"/>
    <property type="match status" value="1"/>
</dbReference>
<sequence>MFGVVAAVAVLATAAAALLGPFTADAGQQIVGGQRVGIADHQYAVYLTTADGFQFCGGTLVAQDKVLTAAHCVAARSAENLRVVSGREDKNSTEGVVSPISKLWVHPQFTKVTEGNDVAVLTLAKKVPSTPLPLATDPDGYAAGTKATVLGWGRTSEGGATSRYLMGAQVPLTSDTTCAGAYTDYDAATMVCAGLPEGGVDTCQGDSGGPLVIRGRLAGVSSWGVGCAEPGRPGVYARVADFIPVITAQL</sequence>
<protein>
    <submittedName>
        <fullName evidence="6">Secreted trypsin-like serine protease</fullName>
    </submittedName>
</protein>
<comment type="caution">
    <text evidence="6">The sequence shown here is derived from an EMBL/GenBank/DDBJ whole genome shotgun (WGS) entry which is preliminary data.</text>
</comment>
<dbReference type="GO" id="GO:0004252">
    <property type="term" value="F:serine-type endopeptidase activity"/>
    <property type="evidence" value="ECO:0007669"/>
    <property type="project" value="InterPro"/>
</dbReference>
<dbReference type="PROSITE" id="PS00135">
    <property type="entry name" value="TRYPSIN_SER"/>
    <property type="match status" value="1"/>
</dbReference>
<dbReference type="Proteomes" id="UP000019277">
    <property type="component" value="Unassembled WGS sequence"/>
</dbReference>
<evidence type="ECO:0000313" key="7">
    <source>
        <dbReference type="Proteomes" id="UP000019277"/>
    </source>
</evidence>
<dbReference type="Gene3D" id="2.40.10.10">
    <property type="entry name" value="Trypsin-like serine proteases"/>
    <property type="match status" value="1"/>
</dbReference>
<dbReference type="FunFam" id="2.40.10.10:FF:000002">
    <property type="entry name" value="Transmembrane protease serine"/>
    <property type="match status" value="1"/>
</dbReference>
<dbReference type="PRINTS" id="PR00722">
    <property type="entry name" value="CHYMOTRYPSIN"/>
</dbReference>
<keyword evidence="7" id="KW-1185">Reference proteome</keyword>
<dbReference type="FunFam" id="2.40.10.10:FF:000068">
    <property type="entry name" value="transmembrane protease serine 2"/>
    <property type="match status" value="1"/>
</dbReference>
<feature type="signal peptide" evidence="4">
    <location>
        <begin position="1"/>
        <end position="26"/>
    </location>
</feature>
<dbReference type="CDD" id="cd00190">
    <property type="entry name" value="Tryp_SPc"/>
    <property type="match status" value="1"/>
</dbReference>
<evidence type="ECO:0000256" key="2">
    <source>
        <dbReference type="ARBA" id="ARBA00023157"/>
    </source>
</evidence>